<keyword evidence="1" id="KW-0812">Transmembrane</keyword>
<dbReference type="InterPro" id="IPR026771">
    <property type="entry name" value="Tmem218"/>
</dbReference>
<comment type="caution">
    <text evidence="2">The sequence shown here is derived from an EMBL/GenBank/DDBJ whole genome shotgun (WGS) entry which is preliminary data.</text>
</comment>
<reference evidence="2 3" key="1">
    <citation type="journal article" date="2018" name="Nat. Ecol. Evol.">
        <title>Shark genomes provide insights into elasmobranch evolution and the origin of vertebrates.</title>
        <authorList>
            <person name="Hara Y"/>
            <person name="Yamaguchi K"/>
            <person name="Onimaru K"/>
            <person name="Kadota M"/>
            <person name="Koyanagi M"/>
            <person name="Keeley SD"/>
            <person name="Tatsumi K"/>
            <person name="Tanaka K"/>
            <person name="Motone F"/>
            <person name="Kageyama Y"/>
            <person name="Nozu R"/>
            <person name="Adachi N"/>
            <person name="Nishimura O"/>
            <person name="Nakagawa R"/>
            <person name="Tanegashima C"/>
            <person name="Kiyatake I"/>
            <person name="Matsumoto R"/>
            <person name="Murakumo K"/>
            <person name="Nishida K"/>
            <person name="Terakita A"/>
            <person name="Kuratani S"/>
            <person name="Sato K"/>
            <person name="Hyodo S Kuraku.S."/>
        </authorList>
    </citation>
    <scope>NUCLEOTIDE SEQUENCE [LARGE SCALE GENOMIC DNA]</scope>
</reference>
<dbReference type="AlphaFoldDB" id="A0A401NTN2"/>
<sequence>MTSWLSTVFVFFLALILTAILIFFPRTKEIPEPVTEDVIYDTFFIGRYSLLCVLIVALLISLILLFPHYLAEHVEAKLIRN</sequence>
<dbReference type="PANTHER" id="PTHR31622:SF1">
    <property type="entry name" value="TRANSMEMBRANE PROTEIN 218"/>
    <property type="match status" value="1"/>
</dbReference>
<dbReference type="GO" id="GO:0005929">
    <property type="term" value="C:cilium"/>
    <property type="evidence" value="ECO:0007669"/>
    <property type="project" value="UniProtKB-SubCell"/>
</dbReference>
<proteinExistence type="predicted"/>
<evidence type="ECO:0000313" key="3">
    <source>
        <dbReference type="Proteomes" id="UP000288216"/>
    </source>
</evidence>
<dbReference type="OMA" id="LFPHYLA"/>
<protein>
    <submittedName>
        <fullName evidence="2">Uncharacterized protein</fullName>
    </submittedName>
</protein>
<gene>
    <name evidence="2" type="ORF">scyTo_0004567</name>
</gene>
<feature type="transmembrane region" description="Helical" evidence="1">
    <location>
        <begin position="7"/>
        <end position="25"/>
    </location>
</feature>
<organism evidence="2 3">
    <name type="scientific">Scyliorhinus torazame</name>
    <name type="common">Cloudy catshark</name>
    <name type="synonym">Catulus torazame</name>
    <dbReference type="NCBI Taxonomy" id="75743"/>
    <lineage>
        <taxon>Eukaryota</taxon>
        <taxon>Metazoa</taxon>
        <taxon>Chordata</taxon>
        <taxon>Craniata</taxon>
        <taxon>Vertebrata</taxon>
        <taxon>Chondrichthyes</taxon>
        <taxon>Elasmobranchii</taxon>
        <taxon>Galeomorphii</taxon>
        <taxon>Galeoidea</taxon>
        <taxon>Carcharhiniformes</taxon>
        <taxon>Scyliorhinidae</taxon>
        <taxon>Scyliorhinus</taxon>
    </lineage>
</organism>
<dbReference type="PANTHER" id="PTHR31622">
    <property type="entry name" value="TRANSMEMBRANE PROTEIN 218"/>
    <property type="match status" value="1"/>
</dbReference>
<name>A0A401NTN2_SCYTO</name>
<dbReference type="EMBL" id="BFAA01001357">
    <property type="protein sequence ID" value="GCB64236.1"/>
    <property type="molecule type" value="Genomic_DNA"/>
</dbReference>
<dbReference type="STRING" id="75743.A0A401NTN2"/>
<keyword evidence="1" id="KW-0472">Membrane</keyword>
<dbReference type="GO" id="GO:0016020">
    <property type="term" value="C:membrane"/>
    <property type="evidence" value="ECO:0007669"/>
    <property type="project" value="UniProtKB-SubCell"/>
</dbReference>
<keyword evidence="1" id="KW-1133">Transmembrane helix</keyword>
<evidence type="ECO:0000313" key="2">
    <source>
        <dbReference type="EMBL" id="GCB64236.1"/>
    </source>
</evidence>
<dbReference type="Proteomes" id="UP000288216">
    <property type="component" value="Unassembled WGS sequence"/>
</dbReference>
<accession>A0A401NTN2</accession>
<feature type="transmembrane region" description="Helical" evidence="1">
    <location>
        <begin position="45"/>
        <end position="71"/>
    </location>
</feature>
<keyword evidence="3" id="KW-1185">Reference proteome</keyword>
<evidence type="ECO:0000256" key="1">
    <source>
        <dbReference type="SAM" id="Phobius"/>
    </source>
</evidence>